<sequence length="303" mass="32255">MGDLTVRGCAGRSFARRVSGRRCFSRRPPAVVCRVGCSMAQEPWDTCEEQLAPAIAEAAAKPPRPSFATAFSEYLQVQGTVQPLTRQRPREQGPGLPGLPPGRSESSSSSSRPSPVPSFVRKEGFVKLPHEDTGAEQTETDAVEVASPMGGDTLRRLSIALRTFEMSAASFGSLSADASGEQSSGSGMRTAGVQAHGRTPPRSLREPSAARSPSPAWMPPTSPSPKLLSSIGSRQATTGSREEGEVNTDSDDEAQVPACTSEELERWIQGSLRRMKEQMARMHTASVDSGSGFVEGEASRHAL</sequence>
<keyword evidence="3" id="KW-1185">Reference proteome</keyword>
<dbReference type="Proteomes" id="UP000654075">
    <property type="component" value="Unassembled WGS sequence"/>
</dbReference>
<organism evidence="2 3">
    <name type="scientific">Polarella glacialis</name>
    <name type="common">Dinoflagellate</name>
    <dbReference type="NCBI Taxonomy" id="89957"/>
    <lineage>
        <taxon>Eukaryota</taxon>
        <taxon>Sar</taxon>
        <taxon>Alveolata</taxon>
        <taxon>Dinophyceae</taxon>
        <taxon>Suessiales</taxon>
        <taxon>Suessiaceae</taxon>
        <taxon>Polarella</taxon>
    </lineage>
</organism>
<dbReference type="EMBL" id="CAJNNV010033213">
    <property type="protein sequence ID" value="CAE8642808.1"/>
    <property type="molecule type" value="Genomic_DNA"/>
</dbReference>
<feature type="region of interest" description="Disordered" evidence="1">
    <location>
        <begin position="275"/>
        <end position="303"/>
    </location>
</feature>
<proteinExistence type="predicted"/>
<evidence type="ECO:0000313" key="3">
    <source>
        <dbReference type="Proteomes" id="UP000654075"/>
    </source>
</evidence>
<feature type="compositionally biased region" description="Acidic residues" evidence="1">
    <location>
        <begin position="245"/>
        <end position="254"/>
    </location>
</feature>
<comment type="caution">
    <text evidence="2">The sequence shown here is derived from an EMBL/GenBank/DDBJ whole genome shotgun (WGS) entry which is preliminary data.</text>
</comment>
<gene>
    <name evidence="2" type="ORF">PGLA1383_LOCUS57210</name>
</gene>
<evidence type="ECO:0000256" key="1">
    <source>
        <dbReference type="SAM" id="MobiDB-lite"/>
    </source>
</evidence>
<accession>A0A813HZA2</accession>
<reference evidence="2" key="1">
    <citation type="submission" date="2021-02" db="EMBL/GenBank/DDBJ databases">
        <authorList>
            <person name="Dougan E. K."/>
            <person name="Rhodes N."/>
            <person name="Thang M."/>
            <person name="Chan C."/>
        </authorList>
    </citation>
    <scope>NUCLEOTIDE SEQUENCE</scope>
</reference>
<dbReference type="AlphaFoldDB" id="A0A813HZA2"/>
<feature type="region of interest" description="Disordered" evidence="1">
    <location>
        <begin position="175"/>
        <end position="263"/>
    </location>
</feature>
<name>A0A813HZA2_POLGL</name>
<feature type="region of interest" description="Disordered" evidence="1">
    <location>
        <begin position="80"/>
        <end position="119"/>
    </location>
</feature>
<evidence type="ECO:0000313" key="2">
    <source>
        <dbReference type="EMBL" id="CAE8642808.1"/>
    </source>
</evidence>
<protein>
    <submittedName>
        <fullName evidence="2">Uncharacterized protein</fullName>
    </submittedName>
</protein>
<feature type="compositionally biased region" description="Low complexity" evidence="1">
    <location>
        <begin position="101"/>
        <end position="113"/>
    </location>
</feature>